<proteinExistence type="predicted"/>
<dbReference type="AlphaFoldDB" id="A0A415BRN5"/>
<keyword evidence="1" id="KW-0285">Flavoprotein</keyword>
<dbReference type="Gene3D" id="3.40.50.360">
    <property type="match status" value="1"/>
</dbReference>
<evidence type="ECO:0000313" key="5">
    <source>
        <dbReference type="Proteomes" id="UP000285777"/>
    </source>
</evidence>
<evidence type="ECO:0000256" key="2">
    <source>
        <dbReference type="ARBA" id="ARBA00022643"/>
    </source>
</evidence>
<dbReference type="InterPro" id="IPR029039">
    <property type="entry name" value="Flavoprotein-like_sf"/>
</dbReference>
<protein>
    <submittedName>
        <fullName evidence="4">Flavodoxin family protein</fullName>
    </submittedName>
</protein>
<reference evidence="4 5" key="1">
    <citation type="submission" date="2018-08" db="EMBL/GenBank/DDBJ databases">
        <title>A genome reference for cultivated species of the human gut microbiota.</title>
        <authorList>
            <person name="Zou Y."/>
            <person name="Xue W."/>
            <person name="Luo G."/>
        </authorList>
    </citation>
    <scope>NUCLEOTIDE SEQUENCE [LARGE SCALE GENOMIC DNA]</scope>
    <source>
        <strain evidence="4 5">AM13-21</strain>
    </source>
</reference>
<dbReference type="PANTHER" id="PTHR43278:SF4">
    <property type="entry name" value="NAD(P)H-DEPENDENT FMN-CONTAINING OXIDOREDUCTASE YWQN-RELATED"/>
    <property type="match status" value="1"/>
</dbReference>
<dbReference type="Proteomes" id="UP000285777">
    <property type="component" value="Unassembled WGS sequence"/>
</dbReference>
<organism evidence="4 5">
    <name type="scientific">Phocaeicola vulgatus</name>
    <name type="common">Bacteroides vulgatus</name>
    <dbReference type="NCBI Taxonomy" id="821"/>
    <lineage>
        <taxon>Bacteria</taxon>
        <taxon>Pseudomonadati</taxon>
        <taxon>Bacteroidota</taxon>
        <taxon>Bacteroidia</taxon>
        <taxon>Bacteroidales</taxon>
        <taxon>Bacteroidaceae</taxon>
        <taxon>Phocaeicola</taxon>
    </lineage>
</organism>
<evidence type="ECO:0000256" key="1">
    <source>
        <dbReference type="ARBA" id="ARBA00022630"/>
    </source>
</evidence>
<dbReference type="RefSeq" id="WP_118290977.1">
    <property type="nucleotide sequence ID" value="NZ_QRLF01000016.1"/>
</dbReference>
<gene>
    <name evidence="4" type="ORF">DW150_10830</name>
</gene>
<dbReference type="Pfam" id="PF03358">
    <property type="entry name" value="FMN_red"/>
    <property type="match status" value="1"/>
</dbReference>
<keyword evidence="2" id="KW-0288">FMN</keyword>
<dbReference type="InterPro" id="IPR005025">
    <property type="entry name" value="FMN_Rdtase-like_dom"/>
</dbReference>
<dbReference type="SUPFAM" id="SSF52218">
    <property type="entry name" value="Flavoproteins"/>
    <property type="match status" value="1"/>
</dbReference>
<evidence type="ECO:0000313" key="4">
    <source>
        <dbReference type="EMBL" id="RHI91031.1"/>
    </source>
</evidence>
<dbReference type="EMBL" id="QRLF01000016">
    <property type="protein sequence ID" value="RHI91031.1"/>
    <property type="molecule type" value="Genomic_DNA"/>
</dbReference>
<comment type="caution">
    <text evidence="4">The sequence shown here is derived from an EMBL/GenBank/DDBJ whole genome shotgun (WGS) entry which is preliminary data.</text>
</comment>
<dbReference type="InterPro" id="IPR051796">
    <property type="entry name" value="ISF_SsuE-like"/>
</dbReference>
<accession>A0A415BRN5</accession>
<sequence length="180" mass="20020">MKKVLVISSSLRLRSNSESLADEFVRGASETGNEVEKITLREKNIRFCKGCLACQKTQRCVINDDAPGIVAKMHDADVIVFATPIYYYEMCGQLKTLLDRANPLYSSDYHFRDIYMLTSATEDEEYVPERAVAGLTGWIDCFEKARLAGTVFASGVSEPGETEGHPSLMRAYEMGKAIKG</sequence>
<feature type="domain" description="NADPH-dependent FMN reductase-like" evidence="3">
    <location>
        <begin position="3"/>
        <end position="110"/>
    </location>
</feature>
<dbReference type="PANTHER" id="PTHR43278">
    <property type="entry name" value="NAD(P)H-DEPENDENT FMN-CONTAINING OXIDOREDUCTASE YWQN-RELATED"/>
    <property type="match status" value="1"/>
</dbReference>
<dbReference type="GO" id="GO:0016491">
    <property type="term" value="F:oxidoreductase activity"/>
    <property type="evidence" value="ECO:0007669"/>
    <property type="project" value="InterPro"/>
</dbReference>
<evidence type="ECO:0000259" key="3">
    <source>
        <dbReference type="Pfam" id="PF03358"/>
    </source>
</evidence>
<name>A0A415BRN5_PHOVU</name>